<name>A0A1C4VD43_MICVI</name>
<evidence type="ECO:0000313" key="1">
    <source>
        <dbReference type="EMBL" id="SCE81852.1"/>
    </source>
</evidence>
<protein>
    <submittedName>
        <fullName evidence="1">Streptomycin 6-kinase</fullName>
    </submittedName>
</protein>
<gene>
    <name evidence="1" type="ORF">GA0074695_1357</name>
</gene>
<keyword evidence="1" id="KW-0808">Transferase</keyword>
<sequence>MWGGAGTVENARMEVPEGLGWVRQLPAGRDWLAELPHRLAECVRRWELRVGPPYPYAFASLAMPAELPDGTPAVLKLQYPDADSAQEATALAHWAGAGAIRLLADDPSRRALLVERCVPGTPLHELPLDAALDVVVELLPRLGVPAGPPFTPLAEEAAGWAERMPANWERANRPYERRLLDAALGLLADLAPSQGEQVLVNQDLHAGNVLRATREPWLAIDPKPLVGEREFAPVPMVRGAELGHSPQAVRYRLDRLSAELGLDRERVRGWTIVHTMAWSIGGDQVFPGNVDVVRWLLTPASG</sequence>
<dbReference type="GO" id="GO:0016301">
    <property type="term" value="F:kinase activity"/>
    <property type="evidence" value="ECO:0007669"/>
    <property type="project" value="UniProtKB-KW"/>
</dbReference>
<reference evidence="2" key="1">
    <citation type="submission" date="2016-06" db="EMBL/GenBank/DDBJ databases">
        <authorList>
            <person name="Varghese N."/>
            <person name="Submissions Spin"/>
        </authorList>
    </citation>
    <scope>NUCLEOTIDE SEQUENCE [LARGE SCALE GENOMIC DNA]</scope>
    <source>
        <strain evidence="2">DSM 43909</strain>
    </source>
</reference>
<evidence type="ECO:0000313" key="2">
    <source>
        <dbReference type="Proteomes" id="UP000198242"/>
    </source>
</evidence>
<accession>A0A1C4VD43</accession>
<dbReference type="Pfam" id="PF04655">
    <property type="entry name" value="APH_6_hur"/>
    <property type="match status" value="1"/>
</dbReference>
<dbReference type="InterPro" id="IPR006748">
    <property type="entry name" value="NH2Glyco/OHUrea_AB-resist_kin"/>
</dbReference>
<dbReference type="InterPro" id="IPR011009">
    <property type="entry name" value="Kinase-like_dom_sf"/>
</dbReference>
<dbReference type="SUPFAM" id="SSF56112">
    <property type="entry name" value="Protein kinase-like (PK-like)"/>
    <property type="match status" value="1"/>
</dbReference>
<organism evidence="1 2">
    <name type="scientific">Micromonospora viridifaciens</name>
    <dbReference type="NCBI Taxonomy" id="1881"/>
    <lineage>
        <taxon>Bacteria</taxon>
        <taxon>Bacillati</taxon>
        <taxon>Actinomycetota</taxon>
        <taxon>Actinomycetes</taxon>
        <taxon>Micromonosporales</taxon>
        <taxon>Micromonosporaceae</taxon>
        <taxon>Micromonospora</taxon>
    </lineage>
</organism>
<dbReference type="GO" id="GO:0016773">
    <property type="term" value="F:phosphotransferase activity, alcohol group as acceptor"/>
    <property type="evidence" value="ECO:0007669"/>
    <property type="project" value="InterPro"/>
</dbReference>
<dbReference type="EMBL" id="LT607411">
    <property type="protein sequence ID" value="SCE81852.1"/>
    <property type="molecule type" value="Genomic_DNA"/>
</dbReference>
<keyword evidence="1" id="KW-0418">Kinase</keyword>
<dbReference type="GO" id="GO:0019748">
    <property type="term" value="P:secondary metabolic process"/>
    <property type="evidence" value="ECO:0007669"/>
    <property type="project" value="InterPro"/>
</dbReference>
<keyword evidence="2" id="KW-1185">Reference proteome</keyword>
<dbReference type="Proteomes" id="UP000198242">
    <property type="component" value="Chromosome I"/>
</dbReference>
<proteinExistence type="predicted"/>
<dbReference type="AlphaFoldDB" id="A0A1C4VD43"/>